<protein>
    <submittedName>
        <fullName evidence="3">Uncharacterized protein</fullName>
    </submittedName>
</protein>
<gene>
    <name evidence="3" type="ORF">Bequi_08410</name>
</gene>
<comment type="caution">
    <text evidence="3">The sequence shown here is derived from an EMBL/GenBank/DDBJ whole genome shotgun (WGS) entry which is preliminary data.</text>
</comment>
<feature type="transmembrane region" description="Helical" evidence="2">
    <location>
        <begin position="31"/>
        <end position="51"/>
    </location>
</feature>
<dbReference type="Proteomes" id="UP001203761">
    <property type="component" value="Unassembled WGS sequence"/>
</dbReference>
<evidence type="ECO:0000256" key="2">
    <source>
        <dbReference type="SAM" id="Phobius"/>
    </source>
</evidence>
<sequence>MAEPVHRTGESTMSKTYTVPPPPPHNEGNTVAAWTMTVGVILGAIVLAFGLVLGNSVLVIAGAAVIGLTLVASFALRAAGYGQKRKNSAVIAQ</sequence>
<proteinExistence type="predicted"/>
<evidence type="ECO:0000256" key="1">
    <source>
        <dbReference type="SAM" id="MobiDB-lite"/>
    </source>
</evidence>
<organism evidence="3 4">
    <name type="scientific">Brachybacterium equifaecis</name>
    <dbReference type="NCBI Taxonomy" id="2910770"/>
    <lineage>
        <taxon>Bacteria</taxon>
        <taxon>Bacillati</taxon>
        <taxon>Actinomycetota</taxon>
        <taxon>Actinomycetes</taxon>
        <taxon>Micrococcales</taxon>
        <taxon>Dermabacteraceae</taxon>
        <taxon>Brachybacterium</taxon>
    </lineage>
</organism>
<feature type="transmembrane region" description="Helical" evidence="2">
    <location>
        <begin position="57"/>
        <end position="76"/>
    </location>
</feature>
<evidence type="ECO:0000313" key="4">
    <source>
        <dbReference type="Proteomes" id="UP001203761"/>
    </source>
</evidence>
<keyword evidence="2" id="KW-0472">Membrane</keyword>
<keyword evidence="2" id="KW-0812">Transmembrane</keyword>
<name>A0ABT0R0H6_9MICO</name>
<accession>A0ABT0R0H6</accession>
<dbReference type="EMBL" id="JAKNCJ010000003">
    <property type="protein sequence ID" value="MCL6423407.1"/>
    <property type="molecule type" value="Genomic_DNA"/>
</dbReference>
<dbReference type="NCBIfam" id="NF041681">
    <property type="entry name" value="HGxxPAAW"/>
    <property type="match status" value="1"/>
</dbReference>
<dbReference type="RefSeq" id="WP_249737486.1">
    <property type="nucleotide sequence ID" value="NZ_JAKNCJ010000003.1"/>
</dbReference>
<keyword evidence="4" id="KW-1185">Reference proteome</keyword>
<reference evidence="3" key="1">
    <citation type="submission" date="2022-02" db="EMBL/GenBank/DDBJ databases">
        <authorList>
            <person name="Lee M."/>
            <person name="Kim S.-J."/>
            <person name="Jung M.-Y."/>
        </authorList>
    </citation>
    <scope>NUCLEOTIDE SEQUENCE</scope>
    <source>
        <strain evidence="3">JHP9</strain>
    </source>
</reference>
<feature type="region of interest" description="Disordered" evidence="1">
    <location>
        <begin position="1"/>
        <end position="28"/>
    </location>
</feature>
<evidence type="ECO:0000313" key="3">
    <source>
        <dbReference type="EMBL" id="MCL6423407.1"/>
    </source>
</evidence>
<keyword evidence="2" id="KW-1133">Transmembrane helix</keyword>